<accession>A0A3M6TYP2</accession>
<dbReference type="SMART" id="SM00181">
    <property type="entry name" value="EGF"/>
    <property type="match status" value="1"/>
</dbReference>
<name>A0A3M6TYP2_POCDA</name>
<reference evidence="4 5" key="1">
    <citation type="journal article" date="2018" name="Sci. Rep.">
        <title>Comparative analysis of the Pocillopora damicornis genome highlights role of immune system in coral evolution.</title>
        <authorList>
            <person name="Cunning R."/>
            <person name="Bay R.A."/>
            <person name="Gillette P."/>
            <person name="Baker A.C."/>
            <person name="Traylor-Knowles N."/>
        </authorList>
    </citation>
    <scope>NUCLEOTIDE SEQUENCE [LARGE SCALE GENOMIC DNA]</scope>
    <source>
        <strain evidence="4">RSMAS</strain>
        <tissue evidence="4">Whole animal</tissue>
    </source>
</reference>
<dbReference type="CDD" id="cd00054">
    <property type="entry name" value="EGF_CA"/>
    <property type="match status" value="1"/>
</dbReference>
<feature type="domain" description="EGF-like" evidence="3">
    <location>
        <begin position="45"/>
        <end position="84"/>
    </location>
</feature>
<dbReference type="InterPro" id="IPR000742">
    <property type="entry name" value="EGF"/>
</dbReference>
<comment type="caution">
    <text evidence="1">Lacks conserved residue(s) required for the propagation of feature annotation.</text>
</comment>
<dbReference type="PROSITE" id="PS00022">
    <property type="entry name" value="EGF_1"/>
    <property type="match status" value="1"/>
</dbReference>
<feature type="non-terminal residue" evidence="4">
    <location>
        <position position="103"/>
    </location>
</feature>
<evidence type="ECO:0000313" key="5">
    <source>
        <dbReference type="Proteomes" id="UP000275408"/>
    </source>
</evidence>
<dbReference type="Pfam" id="PF00008">
    <property type="entry name" value="EGF"/>
    <property type="match status" value="1"/>
</dbReference>
<dbReference type="PROSITE" id="PS50026">
    <property type="entry name" value="EGF_3"/>
    <property type="match status" value="1"/>
</dbReference>
<keyword evidence="1" id="KW-1015">Disulfide bond</keyword>
<dbReference type="PROSITE" id="PS01186">
    <property type="entry name" value="EGF_2"/>
    <property type="match status" value="1"/>
</dbReference>
<proteinExistence type="predicted"/>
<feature type="disulfide bond" evidence="1">
    <location>
        <begin position="74"/>
        <end position="83"/>
    </location>
</feature>
<sequence>MKIALYLIGAAWMVYVLVDAGKGKAHNNKGSHKSSHDEGHKLPCTPEEVQKIGCANGGTCFALERGPTKLRCKCADGFTGQRCLHQIIERDLQGTQEPSLEIK</sequence>
<dbReference type="Gene3D" id="2.10.25.10">
    <property type="entry name" value="Laminin"/>
    <property type="match status" value="1"/>
</dbReference>
<gene>
    <name evidence="4" type="ORF">pdam_00023274</name>
</gene>
<evidence type="ECO:0000259" key="3">
    <source>
        <dbReference type="PROSITE" id="PS50026"/>
    </source>
</evidence>
<organism evidence="4 5">
    <name type="scientific">Pocillopora damicornis</name>
    <name type="common">Cauliflower coral</name>
    <name type="synonym">Millepora damicornis</name>
    <dbReference type="NCBI Taxonomy" id="46731"/>
    <lineage>
        <taxon>Eukaryota</taxon>
        <taxon>Metazoa</taxon>
        <taxon>Cnidaria</taxon>
        <taxon>Anthozoa</taxon>
        <taxon>Hexacorallia</taxon>
        <taxon>Scleractinia</taxon>
        <taxon>Astrocoeniina</taxon>
        <taxon>Pocilloporidae</taxon>
        <taxon>Pocillopora</taxon>
    </lineage>
</organism>
<protein>
    <recommendedName>
        <fullName evidence="3">EGF-like domain-containing protein</fullName>
    </recommendedName>
</protein>
<evidence type="ECO:0000313" key="4">
    <source>
        <dbReference type="EMBL" id="RMX46507.1"/>
    </source>
</evidence>
<evidence type="ECO:0000256" key="1">
    <source>
        <dbReference type="PROSITE-ProRule" id="PRU00076"/>
    </source>
</evidence>
<comment type="caution">
    <text evidence="4">The sequence shown here is derived from an EMBL/GenBank/DDBJ whole genome shotgun (WGS) entry which is preliminary data.</text>
</comment>
<dbReference type="AlphaFoldDB" id="A0A3M6TYP2"/>
<feature type="signal peptide" evidence="2">
    <location>
        <begin position="1"/>
        <end position="25"/>
    </location>
</feature>
<feature type="chain" id="PRO_5018061467" description="EGF-like domain-containing protein" evidence="2">
    <location>
        <begin position="26"/>
        <end position="103"/>
    </location>
</feature>
<keyword evidence="2" id="KW-0732">Signal</keyword>
<dbReference type="Proteomes" id="UP000275408">
    <property type="component" value="Unassembled WGS sequence"/>
</dbReference>
<dbReference type="EMBL" id="RCHS01002689">
    <property type="protein sequence ID" value="RMX46507.1"/>
    <property type="molecule type" value="Genomic_DNA"/>
</dbReference>
<dbReference type="SUPFAM" id="SSF57196">
    <property type="entry name" value="EGF/Laminin"/>
    <property type="match status" value="1"/>
</dbReference>
<keyword evidence="5" id="KW-1185">Reference proteome</keyword>
<evidence type="ECO:0000256" key="2">
    <source>
        <dbReference type="SAM" id="SignalP"/>
    </source>
</evidence>
<keyword evidence="1" id="KW-0245">EGF-like domain</keyword>